<sequence>MAWTGNPVLRCEVRRSVYLR</sequence>
<proteinExistence type="predicted"/>
<dbReference type="EMBL" id="JRRC01483362">
    <property type="protein sequence ID" value="KHG07836.1"/>
    <property type="molecule type" value="Genomic_DNA"/>
</dbReference>
<protein>
    <submittedName>
        <fullName evidence="1">Uncharacterized protein</fullName>
    </submittedName>
</protein>
<dbReference type="Proteomes" id="UP000032142">
    <property type="component" value="Unassembled WGS sequence"/>
</dbReference>
<reference evidence="2" key="1">
    <citation type="submission" date="2014-09" db="EMBL/GenBank/DDBJ databases">
        <authorList>
            <person name="Mudge J."/>
            <person name="Ramaraj T."/>
            <person name="Lindquist I.E."/>
            <person name="Bharti A.K."/>
            <person name="Sundararajan A."/>
            <person name="Cameron C.T."/>
            <person name="Woodward J.E."/>
            <person name="May G.D."/>
            <person name="Brubaker C."/>
            <person name="Broadhvest J."/>
            <person name="Wilkins T.A."/>
        </authorList>
    </citation>
    <scope>NUCLEOTIDE SEQUENCE</scope>
    <source>
        <strain evidence="2">cv. AKA8401</strain>
    </source>
</reference>
<gene>
    <name evidence="1" type="ORF">F383_35272</name>
</gene>
<evidence type="ECO:0000313" key="2">
    <source>
        <dbReference type="Proteomes" id="UP000032142"/>
    </source>
</evidence>
<keyword evidence="2" id="KW-1185">Reference proteome</keyword>
<dbReference type="AlphaFoldDB" id="A0A0B0N9U2"/>
<name>A0A0B0N9U2_GOSAR</name>
<accession>A0A0B0N9U2</accession>
<comment type="caution">
    <text evidence="1">The sequence shown here is derived from an EMBL/GenBank/DDBJ whole genome shotgun (WGS) entry which is preliminary data.</text>
</comment>
<organism evidence="1 2">
    <name type="scientific">Gossypium arboreum</name>
    <name type="common">Tree cotton</name>
    <name type="synonym">Gossypium nanking</name>
    <dbReference type="NCBI Taxonomy" id="29729"/>
    <lineage>
        <taxon>Eukaryota</taxon>
        <taxon>Viridiplantae</taxon>
        <taxon>Streptophyta</taxon>
        <taxon>Embryophyta</taxon>
        <taxon>Tracheophyta</taxon>
        <taxon>Spermatophyta</taxon>
        <taxon>Magnoliopsida</taxon>
        <taxon>eudicotyledons</taxon>
        <taxon>Gunneridae</taxon>
        <taxon>Pentapetalae</taxon>
        <taxon>rosids</taxon>
        <taxon>malvids</taxon>
        <taxon>Malvales</taxon>
        <taxon>Malvaceae</taxon>
        <taxon>Malvoideae</taxon>
        <taxon>Gossypium</taxon>
    </lineage>
</organism>
<evidence type="ECO:0000313" key="1">
    <source>
        <dbReference type="EMBL" id="KHG07836.1"/>
    </source>
</evidence>